<dbReference type="CDD" id="cd09010">
    <property type="entry name" value="MTAP_SsMTAPII_like_MTIP"/>
    <property type="match status" value="1"/>
</dbReference>
<dbReference type="Proteomes" id="UP000236173">
    <property type="component" value="Unassembled WGS sequence"/>
</dbReference>
<dbReference type="NCBIfam" id="NF006599">
    <property type="entry name" value="PRK09136.1"/>
    <property type="match status" value="1"/>
</dbReference>
<dbReference type="GO" id="GO:0006166">
    <property type="term" value="P:purine ribonucleoside salvage"/>
    <property type="evidence" value="ECO:0007669"/>
    <property type="project" value="UniProtKB-UniRule"/>
</dbReference>
<comment type="subunit">
    <text evidence="3">Homohexamer. Dimer of a homotrimer.</text>
</comment>
<dbReference type="EC" id="2.4.2.1" evidence="3"/>
<name>A0A2H5XDC8_9BACT</name>
<comment type="pathway">
    <text evidence="3">Purine metabolism; purine nucleoside salvage.</text>
</comment>
<feature type="binding site" evidence="3">
    <location>
        <position position="183"/>
    </location>
    <ligand>
        <name>phosphate</name>
        <dbReference type="ChEBI" id="CHEBI:43474"/>
    </ligand>
</feature>
<proteinExistence type="inferred from homology"/>
<dbReference type="AlphaFoldDB" id="A0A2H5XDC8"/>
<comment type="catalytic activity">
    <reaction evidence="3">
        <text>a purine D-ribonucleoside + phosphate = a purine nucleobase + alpha-D-ribose 1-phosphate</text>
        <dbReference type="Rhea" id="RHEA:19805"/>
        <dbReference type="ChEBI" id="CHEBI:26386"/>
        <dbReference type="ChEBI" id="CHEBI:43474"/>
        <dbReference type="ChEBI" id="CHEBI:57720"/>
        <dbReference type="ChEBI" id="CHEBI:142355"/>
        <dbReference type="EC" id="2.4.2.1"/>
    </reaction>
</comment>
<feature type="binding site" evidence="3">
    <location>
        <begin position="49"/>
        <end position="50"/>
    </location>
    <ligand>
        <name>phosphate</name>
        <dbReference type="ChEBI" id="CHEBI:43474"/>
    </ligand>
</feature>
<comment type="miscellaneous">
    <text evidence="3">Although this enzyme belongs to the family of MTA phosphorylases based on sequence homology, it lacks several conserved amino acids in the substrate binding pocket that confer specificity towards MTA.</text>
</comment>
<dbReference type="GO" id="GO:0005829">
    <property type="term" value="C:cytosol"/>
    <property type="evidence" value="ECO:0007669"/>
    <property type="project" value="TreeGrafter"/>
</dbReference>
<organism evidence="5 6">
    <name type="scientific">Candidatus Fervidibacter japonicus</name>
    <dbReference type="NCBI Taxonomy" id="2035412"/>
    <lineage>
        <taxon>Bacteria</taxon>
        <taxon>Candidatus Fervidibacterota</taxon>
        <taxon>Candidatus Fervidibacter</taxon>
    </lineage>
</organism>
<comment type="similarity">
    <text evidence="3">Belongs to the PNP/MTAP phosphorylase family. MTAP subfamily.</text>
</comment>
<keyword evidence="1 3" id="KW-0328">Glycosyltransferase</keyword>
<dbReference type="GO" id="GO:0019509">
    <property type="term" value="P:L-methionine salvage from methylthioadenosine"/>
    <property type="evidence" value="ECO:0007669"/>
    <property type="project" value="TreeGrafter"/>
</dbReference>
<evidence type="ECO:0000256" key="1">
    <source>
        <dbReference type="ARBA" id="ARBA00022676"/>
    </source>
</evidence>
<comment type="caution">
    <text evidence="5">The sequence shown here is derived from an EMBL/GenBank/DDBJ whole genome shotgun (WGS) entry which is preliminary data.</text>
</comment>
<evidence type="ECO:0000256" key="2">
    <source>
        <dbReference type="ARBA" id="ARBA00022679"/>
    </source>
</evidence>
<feature type="site" description="Important for substrate specificity" evidence="3">
    <location>
        <position position="164"/>
    </location>
</feature>
<feature type="binding site" evidence="3">
    <location>
        <position position="9"/>
    </location>
    <ligand>
        <name>phosphate</name>
        <dbReference type="ChEBI" id="CHEBI:43474"/>
    </ligand>
</feature>
<comment type="caution">
    <text evidence="3">Lacks conserved residue(s) required for the propagation of feature annotation.</text>
</comment>
<dbReference type="Pfam" id="PF01048">
    <property type="entry name" value="PNP_UDP_1"/>
    <property type="match status" value="1"/>
</dbReference>
<dbReference type="PANTHER" id="PTHR42679:SF2">
    <property type="entry name" value="S-METHYL-5'-THIOADENOSINE PHOSPHORYLASE"/>
    <property type="match status" value="1"/>
</dbReference>
<protein>
    <recommendedName>
        <fullName evidence="3">Purine nucleoside phosphorylase</fullName>
        <shortName evidence="3">PNP</shortName>
        <ecNumber evidence="3">2.4.2.1</ecNumber>
    </recommendedName>
</protein>
<dbReference type="InterPro" id="IPR010044">
    <property type="entry name" value="MTAP"/>
</dbReference>
<feature type="binding site" evidence="3">
    <location>
        <position position="182"/>
    </location>
    <ligand>
        <name>substrate</name>
    </ligand>
</feature>
<gene>
    <name evidence="5" type="ORF">HRbin17_01696</name>
</gene>
<evidence type="ECO:0000313" key="6">
    <source>
        <dbReference type="Proteomes" id="UP000236173"/>
    </source>
</evidence>
<dbReference type="Gene3D" id="3.40.50.1580">
    <property type="entry name" value="Nucleoside phosphorylase domain"/>
    <property type="match status" value="1"/>
</dbReference>
<dbReference type="InterPro" id="IPR035994">
    <property type="entry name" value="Nucleoside_phosphorylase_sf"/>
</dbReference>
<evidence type="ECO:0000256" key="3">
    <source>
        <dbReference type="HAMAP-Rule" id="MF_01963"/>
    </source>
</evidence>
<accession>A0A2H5XDC8</accession>
<dbReference type="InterPro" id="IPR000845">
    <property type="entry name" value="Nucleoside_phosphorylase_d"/>
</dbReference>
<sequence length="267" mass="28958">MRFGVIGGSGIATWDALTATREVTVSTRFGEATCYTGALGRKEVVFLLRHGKEHAVPPHRINYRANALAMKALGVQAVLATAATGALRSDLPVGTLLVPDQLLDWTRQRPLTLFDGDGAPVVHVDLTQPFCPTLRQHLKRAAEESGIAVRDGGCYVCGEGPRYETAFEVQLLARWGGDVVGMTVGTEATLFREAEICYAIVAVVTNFGAGIAPQLLSHAEVEAVMGQQLPKVLRLFERVIADYTFPDCPCRHALDLYGEPARKWLLS</sequence>
<dbReference type="SUPFAM" id="SSF53167">
    <property type="entry name" value="Purine and uridine phosphorylases"/>
    <property type="match status" value="1"/>
</dbReference>
<keyword evidence="2 3" id="KW-0808">Transferase</keyword>
<dbReference type="EMBL" id="BEHT01000022">
    <property type="protein sequence ID" value="GBC99175.1"/>
    <property type="molecule type" value="Genomic_DNA"/>
</dbReference>
<evidence type="ECO:0000313" key="5">
    <source>
        <dbReference type="EMBL" id="GBC99175.1"/>
    </source>
</evidence>
<dbReference type="PANTHER" id="PTHR42679">
    <property type="entry name" value="S-METHYL-5'-THIOADENOSINE PHOSPHORYLASE"/>
    <property type="match status" value="1"/>
</dbReference>
<dbReference type="UniPathway" id="UPA00606"/>
<evidence type="ECO:0000259" key="4">
    <source>
        <dbReference type="Pfam" id="PF01048"/>
    </source>
</evidence>
<comment type="function">
    <text evidence="3">Purine nucleoside phosphorylase involved in purine salvage.</text>
</comment>
<reference evidence="6" key="1">
    <citation type="submission" date="2017-09" db="EMBL/GenBank/DDBJ databases">
        <title>Metaegenomics of thermophilic ammonia-oxidizing enrichment culture.</title>
        <authorList>
            <person name="Kato S."/>
            <person name="Suzuki K."/>
        </authorList>
    </citation>
    <scope>NUCLEOTIDE SEQUENCE [LARGE SCALE GENOMIC DNA]</scope>
</reference>
<dbReference type="HAMAP" id="MF_01963">
    <property type="entry name" value="MTAP"/>
    <property type="match status" value="1"/>
</dbReference>
<keyword evidence="3" id="KW-0660">Purine salvage</keyword>
<dbReference type="GO" id="GO:0017061">
    <property type="term" value="F:S-methyl-5-thioadenosine phosphorylase activity"/>
    <property type="evidence" value="ECO:0007669"/>
    <property type="project" value="InterPro"/>
</dbReference>
<feature type="domain" description="Nucleoside phosphorylase" evidence="4">
    <location>
        <begin position="2"/>
        <end position="241"/>
    </location>
</feature>
<feature type="site" description="Important for substrate specificity" evidence="3">
    <location>
        <position position="218"/>
    </location>
</feature>